<dbReference type="STRING" id="1399860.A0A2C5X9J7"/>
<dbReference type="Pfam" id="PF03368">
    <property type="entry name" value="Dicer_dimer"/>
    <property type="match status" value="1"/>
</dbReference>
<evidence type="ECO:0000256" key="13">
    <source>
        <dbReference type="ARBA" id="ARBA00023211"/>
    </source>
</evidence>
<evidence type="ECO:0008006" key="23">
    <source>
        <dbReference type="Google" id="ProtNLM"/>
    </source>
</evidence>
<dbReference type="InterPro" id="IPR000999">
    <property type="entry name" value="RNase_III_dom"/>
</dbReference>
<keyword evidence="8" id="KW-0347">Helicase</keyword>
<organism evidence="21 22">
    <name type="scientific">Ophiocordyceps australis</name>
    <dbReference type="NCBI Taxonomy" id="1399860"/>
    <lineage>
        <taxon>Eukaryota</taxon>
        <taxon>Fungi</taxon>
        <taxon>Dikarya</taxon>
        <taxon>Ascomycota</taxon>
        <taxon>Pezizomycotina</taxon>
        <taxon>Sordariomycetes</taxon>
        <taxon>Hypocreomycetidae</taxon>
        <taxon>Hypocreales</taxon>
        <taxon>Ophiocordycipitaceae</taxon>
        <taxon>Ophiocordyceps</taxon>
    </lineage>
</organism>
<evidence type="ECO:0000256" key="8">
    <source>
        <dbReference type="ARBA" id="ARBA00022806"/>
    </source>
</evidence>
<evidence type="ECO:0000256" key="4">
    <source>
        <dbReference type="ARBA" id="ARBA00022723"/>
    </source>
</evidence>
<evidence type="ECO:0000259" key="20">
    <source>
        <dbReference type="PROSITE" id="PS51327"/>
    </source>
</evidence>
<dbReference type="PROSITE" id="PS50137">
    <property type="entry name" value="DS_RBD"/>
    <property type="match status" value="1"/>
</dbReference>
<comment type="cofactor">
    <cofactor evidence="1">
        <name>Mn(2+)</name>
        <dbReference type="ChEBI" id="CHEBI:29035"/>
    </cofactor>
</comment>
<dbReference type="GO" id="GO:0051607">
    <property type="term" value="P:defense response to virus"/>
    <property type="evidence" value="ECO:0007669"/>
    <property type="project" value="UniProtKB-KW"/>
</dbReference>
<dbReference type="Pfam" id="PF00271">
    <property type="entry name" value="Helicase_C"/>
    <property type="match status" value="1"/>
</dbReference>
<dbReference type="InterPro" id="IPR036389">
    <property type="entry name" value="RNase_III_sf"/>
</dbReference>
<comment type="cofactor">
    <cofactor evidence="2">
        <name>Mg(2+)</name>
        <dbReference type="ChEBI" id="CHEBI:18420"/>
    </cofactor>
</comment>
<evidence type="ECO:0000259" key="19">
    <source>
        <dbReference type="PROSITE" id="PS51194"/>
    </source>
</evidence>
<dbReference type="GO" id="GO:0005524">
    <property type="term" value="F:ATP binding"/>
    <property type="evidence" value="ECO:0007669"/>
    <property type="project" value="UniProtKB-KW"/>
</dbReference>
<evidence type="ECO:0000256" key="6">
    <source>
        <dbReference type="ARBA" id="ARBA00022741"/>
    </source>
</evidence>
<evidence type="ECO:0000256" key="14">
    <source>
        <dbReference type="ARBA" id="ARBA00025403"/>
    </source>
</evidence>
<dbReference type="SMART" id="SM00487">
    <property type="entry name" value="DEXDc"/>
    <property type="match status" value="1"/>
</dbReference>
<feature type="domain" description="Helicase C-terminal" evidence="19">
    <location>
        <begin position="347"/>
        <end position="514"/>
    </location>
</feature>
<keyword evidence="11 15" id="KW-0694">RNA-binding</keyword>
<evidence type="ECO:0000256" key="2">
    <source>
        <dbReference type="ARBA" id="ARBA00001946"/>
    </source>
</evidence>
<reference evidence="21 22" key="1">
    <citation type="submission" date="2017-06" db="EMBL/GenBank/DDBJ databases">
        <title>Ant-infecting Ophiocordyceps genomes reveal a high diversity of potential behavioral manipulation genes and a possible major role for enterotoxins.</title>
        <authorList>
            <person name="De Bekker C."/>
            <person name="Evans H.C."/>
            <person name="Brachmann A."/>
            <person name="Hughes D.P."/>
        </authorList>
    </citation>
    <scope>NUCLEOTIDE SEQUENCE [LARGE SCALE GENOMIC DNA]</scope>
    <source>
        <strain evidence="21 22">Map64</strain>
    </source>
</reference>
<dbReference type="PANTHER" id="PTHR14950">
    <property type="entry name" value="DICER-RELATED"/>
    <property type="match status" value="1"/>
</dbReference>
<dbReference type="InterPro" id="IPR005034">
    <property type="entry name" value="Dicer_dimerisation"/>
</dbReference>
<name>A0A2C5X9J7_9HYPO</name>
<keyword evidence="3" id="KW-0930">Antiviral protein</keyword>
<comment type="caution">
    <text evidence="21">The sequence shown here is derived from an EMBL/GenBank/DDBJ whole genome shotgun (WGS) entry which is preliminary data.</text>
</comment>
<dbReference type="PROSITE" id="PS51192">
    <property type="entry name" value="HELICASE_ATP_BIND_1"/>
    <property type="match status" value="1"/>
</dbReference>
<dbReference type="InterPro" id="IPR027417">
    <property type="entry name" value="P-loop_NTPase"/>
</dbReference>
<dbReference type="CDD" id="cd00593">
    <property type="entry name" value="RIBOc"/>
    <property type="match status" value="2"/>
</dbReference>
<dbReference type="GO" id="GO:0046872">
    <property type="term" value="F:metal ion binding"/>
    <property type="evidence" value="ECO:0007669"/>
    <property type="project" value="UniProtKB-KW"/>
</dbReference>
<dbReference type="Proteomes" id="UP000226192">
    <property type="component" value="Unassembled WGS sequence"/>
</dbReference>
<keyword evidence="13" id="KW-0464">Manganese</keyword>
<keyword evidence="12" id="KW-0051">Antiviral defense</keyword>
<dbReference type="GO" id="GO:0004525">
    <property type="term" value="F:ribonuclease III activity"/>
    <property type="evidence" value="ECO:0007669"/>
    <property type="project" value="InterPro"/>
</dbReference>
<keyword evidence="7" id="KW-0378">Hydrolase</keyword>
<evidence type="ECO:0000313" key="21">
    <source>
        <dbReference type="EMBL" id="PHH63139.1"/>
    </source>
</evidence>
<dbReference type="Pfam" id="PF00270">
    <property type="entry name" value="DEAD"/>
    <property type="match status" value="1"/>
</dbReference>
<evidence type="ECO:0000256" key="10">
    <source>
        <dbReference type="ARBA" id="ARBA00022842"/>
    </source>
</evidence>
<dbReference type="GO" id="GO:0005634">
    <property type="term" value="C:nucleus"/>
    <property type="evidence" value="ECO:0007669"/>
    <property type="project" value="TreeGrafter"/>
</dbReference>
<evidence type="ECO:0000256" key="12">
    <source>
        <dbReference type="ARBA" id="ARBA00023118"/>
    </source>
</evidence>
<evidence type="ECO:0000256" key="1">
    <source>
        <dbReference type="ARBA" id="ARBA00001936"/>
    </source>
</evidence>
<evidence type="ECO:0000256" key="15">
    <source>
        <dbReference type="PROSITE-ProRule" id="PRU00657"/>
    </source>
</evidence>
<evidence type="ECO:0000259" key="18">
    <source>
        <dbReference type="PROSITE" id="PS51192"/>
    </source>
</evidence>
<dbReference type="Gene3D" id="3.30.160.380">
    <property type="entry name" value="Dicer dimerisation domain"/>
    <property type="match status" value="1"/>
</dbReference>
<dbReference type="InterPro" id="IPR038248">
    <property type="entry name" value="Dicer_dimer_sf"/>
</dbReference>
<feature type="domain" description="RNase III" evidence="17">
    <location>
        <begin position="887"/>
        <end position="1034"/>
    </location>
</feature>
<dbReference type="InterPro" id="IPR011545">
    <property type="entry name" value="DEAD/DEAH_box_helicase_dom"/>
</dbReference>
<keyword evidence="4" id="KW-0479">Metal-binding</keyword>
<feature type="domain" description="Helicase ATP-binding" evidence="18">
    <location>
        <begin position="1"/>
        <end position="178"/>
    </location>
</feature>
<sequence>MLDQSVKQNVIVVMDTGSGKTQVAVLRIKHELEKCESGKIIWFVAPTVSLCAQQSRVIGEQVTWTSMKLLTGNENVDAWSPLLWTLILSKVGIVVSTPQVLCDALSHAYVGMDRLALIIFDEAHNCVRNNPASRLMTTFYHRDKQRGLSVPAILGLTATPSMRSKVEDVKTLESILDAKCISPTLHRLELRQHVKKPVIACLSYNNVFTEPCTGLMLSLEQVFRELDLFKDPYVRQLKSSSNERHQRQLFKVLQNGNTYSQKQIRTLRSRSHEIYRQLGPWAADQYIWKACQAYLERLGEKEDLFFEDLTREERSYVAGLLHQVLGQEEQPPCSPQRSSDISAKACLLLSELISLEQPVVGVIFAKDRAVVMMLCEVLASCPRITEKYTVGCVVGESQNAKRKQNLYDYLGKTDEAALAKFRNGQINLLVATSVLEEGIDVPACNIIVSFDLPDSPKAFVQRRGRARMKDSKLIMLTEQNSSFLDQWEALEEEIRQVYEDEQRKNLDAAHMAALEANGTSRFEIQSTGATLDFENAKQHLGHFCNCLSRGEFTDGRPDYILTRDDQVSPPRLHATVVLPLFVPQELRRIAGSSWWLSEKTATKDAAFQAFLGLYKAKLVNEHLMPLLLEEEPAGVETVEAQVAVQKPWSPWPSIARAWQAPEQKWLYTITCSEISGEQTEYKMVFPAELSHMKPMRLFLDGNREYQVEIKPQGSITEDEAARITDDTSTLLALAFGHRYQVADKQQVVQISVPDESLSRGQIGAAPFDAGNARLQEGEFLVRDQQGSPFYYHGIVDKKPPLKQVRHVFNGYELAPENEPYLILSRLTKELDFLHRRQYEHSTALSLECFNSTLPQSRASVDQIPAKHVPFAIIIPYVVHELEVMLKAKHVSTSLLQNVAITDLQLVRQAISTPQAREAENYERLEFLGDSVLKFCASVQAAAEKPNWPEGYLTLFRDRLVSNSRLCRATLDSGLSRLLLTEAFTGRQWRPLYLDNYLPQEDVHDGQETNAKPMSSKTLADIIESLIGASYEDGGTDKAIRCISAFLSECQWQSIQESRQVLFDLTLADEALPAVLQPLEELIRYSFNKKTLLIEAMTHASYNLDADRRSYERLEFLGDAILDRIIVTHVFAMEPRLPHFTMHRCKTAMVNADFLAFVVLQNGLWRSDYVIDQELHCVVVDTTWPVWKFMRHATAALGAEQIATTRRLEALQEDIVAAMQHGTHYPWALLARLQARKFYSDLFEALIGAIWIDSGSMKACQDLVRRFGVFSYLDRILRDKVNIVHPKEEVGQLAQTKTVTYEVDLNRNLEPEIRYTCSVLVGDELVARVDDGVTQEEARIRAAEKAVACLSARKKSQAGGEETVASC</sequence>
<feature type="domain" description="DRBM" evidence="16">
    <location>
        <begin position="1284"/>
        <end position="1351"/>
    </location>
</feature>
<evidence type="ECO:0000256" key="5">
    <source>
        <dbReference type="ARBA" id="ARBA00022737"/>
    </source>
</evidence>
<dbReference type="SMART" id="SM00490">
    <property type="entry name" value="HELICc"/>
    <property type="match status" value="1"/>
</dbReference>
<keyword evidence="5" id="KW-0677">Repeat</keyword>
<dbReference type="GO" id="GO:0030422">
    <property type="term" value="P:siRNA processing"/>
    <property type="evidence" value="ECO:0007669"/>
    <property type="project" value="TreeGrafter"/>
</dbReference>
<evidence type="ECO:0000256" key="7">
    <source>
        <dbReference type="ARBA" id="ARBA00022801"/>
    </source>
</evidence>
<dbReference type="FunFam" id="1.10.1520.10:FF:000032">
    <property type="entry name" value="Dicer-like protein 2"/>
    <property type="match status" value="1"/>
</dbReference>
<feature type="domain" description="Dicer dsRNA-binding fold" evidence="20">
    <location>
        <begin position="536"/>
        <end position="633"/>
    </location>
</feature>
<dbReference type="PROSITE" id="PS51327">
    <property type="entry name" value="DICER_DSRBF"/>
    <property type="match status" value="1"/>
</dbReference>
<proteinExistence type="inferred from homology"/>
<accession>A0A2C5X9J7</accession>
<dbReference type="PROSITE" id="PS51194">
    <property type="entry name" value="HELICASE_CTER"/>
    <property type="match status" value="1"/>
</dbReference>
<dbReference type="SUPFAM" id="SSF54768">
    <property type="entry name" value="dsRNA-binding domain-like"/>
    <property type="match status" value="1"/>
</dbReference>
<feature type="domain" description="RNase III" evidence="17">
    <location>
        <begin position="1075"/>
        <end position="1254"/>
    </location>
</feature>
<keyword evidence="9" id="KW-0067">ATP-binding</keyword>
<dbReference type="GO" id="GO:0003723">
    <property type="term" value="F:RNA binding"/>
    <property type="evidence" value="ECO:0007669"/>
    <property type="project" value="UniProtKB-UniRule"/>
</dbReference>
<protein>
    <recommendedName>
        <fullName evidence="23">Dicer-like protein 2</fullName>
    </recommendedName>
</protein>
<dbReference type="PROSITE" id="PS50142">
    <property type="entry name" value="RNASE_3_2"/>
    <property type="match status" value="2"/>
</dbReference>
<gene>
    <name evidence="21" type="ORF">CDD81_6290</name>
</gene>
<dbReference type="GO" id="GO:0004386">
    <property type="term" value="F:helicase activity"/>
    <property type="evidence" value="ECO:0007669"/>
    <property type="project" value="UniProtKB-KW"/>
</dbReference>
<dbReference type="SMART" id="SM00535">
    <property type="entry name" value="RIBOc"/>
    <property type="match status" value="2"/>
</dbReference>
<evidence type="ECO:0000313" key="22">
    <source>
        <dbReference type="Proteomes" id="UP000226192"/>
    </source>
</evidence>
<evidence type="ECO:0000256" key="11">
    <source>
        <dbReference type="ARBA" id="ARBA00022884"/>
    </source>
</evidence>
<dbReference type="SUPFAM" id="SSF52540">
    <property type="entry name" value="P-loop containing nucleoside triphosphate hydrolases"/>
    <property type="match status" value="1"/>
</dbReference>
<dbReference type="SUPFAM" id="SSF69065">
    <property type="entry name" value="RNase III domain-like"/>
    <property type="match status" value="2"/>
</dbReference>
<dbReference type="Pfam" id="PF00636">
    <property type="entry name" value="Ribonuclease_3"/>
    <property type="match status" value="2"/>
</dbReference>
<evidence type="ECO:0000259" key="17">
    <source>
        <dbReference type="PROSITE" id="PS50142"/>
    </source>
</evidence>
<keyword evidence="22" id="KW-1185">Reference proteome</keyword>
<dbReference type="GO" id="GO:0005737">
    <property type="term" value="C:cytoplasm"/>
    <property type="evidence" value="ECO:0007669"/>
    <property type="project" value="TreeGrafter"/>
</dbReference>
<dbReference type="Gene3D" id="3.40.50.300">
    <property type="entry name" value="P-loop containing nucleotide triphosphate hydrolases"/>
    <property type="match status" value="2"/>
</dbReference>
<dbReference type="PANTHER" id="PTHR14950:SF37">
    <property type="entry name" value="ENDORIBONUCLEASE DICER"/>
    <property type="match status" value="1"/>
</dbReference>
<dbReference type="GO" id="GO:0050688">
    <property type="term" value="P:regulation of defense response to virus"/>
    <property type="evidence" value="ECO:0007669"/>
    <property type="project" value="UniProtKB-KW"/>
</dbReference>
<dbReference type="InterPro" id="IPR014001">
    <property type="entry name" value="Helicase_ATP-bd"/>
</dbReference>
<dbReference type="Gene3D" id="1.10.1520.10">
    <property type="entry name" value="Ribonuclease III domain"/>
    <property type="match status" value="2"/>
</dbReference>
<evidence type="ECO:0000256" key="9">
    <source>
        <dbReference type="ARBA" id="ARBA00022840"/>
    </source>
</evidence>
<dbReference type="InterPro" id="IPR014720">
    <property type="entry name" value="dsRBD_dom"/>
</dbReference>
<keyword evidence="6" id="KW-0547">Nucleotide-binding</keyword>
<dbReference type="InterPro" id="IPR001650">
    <property type="entry name" value="Helicase_C-like"/>
</dbReference>
<comment type="similarity">
    <text evidence="15">Belongs to the helicase family. Dicer subfamily.</text>
</comment>
<dbReference type="EMBL" id="NJET01000056">
    <property type="protein sequence ID" value="PHH63139.1"/>
    <property type="molecule type" value="Genomic_DNA"/>
</dbReference>
<keyword evidence="10" id="KW-0460">Magnesium</keyword>
<evidence type="ECO:0000256" key="3">
    <source>
        <dbReference type="ARBA" id="ARBA00022721"/>
    </source>
</evidence>
<evidence type="ECO:0000259" key="16">
    <source>
        <dbReference type="PROSITE" id="PS50137"/>
    </source>
</evidence>
<dbReference type="PROSITE" id="PS00517">
    <property type="entry name" value="RNASE_3_1"/>
    <property type="match status" value="2"/>
</dbReference>
<comment type="function">
    <text evidence="14">Dicer-like endonuclease involved in cleaving double-stranded RNA in the RNA interference (RNAi) pathway. Produces 21 to 25 bp dsRNAs (siRNAs) which target the selective destruction of homologous RNAs leading to sequence-specific suppression of gene expression, called post-transcriptional gene silencing (PTGS). Part of a broad host defense response against viral infection and transposons.</text>
</comment>
<dbReference type="OrthoDB" id="416741at2759"/>